<comment type="caution">
    <text evidence="2">The sequence shown here is derived from an EMBL/GenBank/DDBJ whole genome shotgun (WGS) entry which is preliminary data.</text>
</comment>
<proteinExistence type="predicted"/>
<evidence type="ECO:0000313" key="2">
    <source>
        <dbReference type="EMBL" id="MFC7140830.1"/>
    </source>
</evidence>
<dbReference type="RefSeq" id="WP_274321917.1">
    <property type="nucleotide sequence ID" value="NZ_CP118158.1"/>
</dbReference>
<protein>
    <submittedName>
        <fullName evidence="2">Uncharacterized protein</fullName>
    </submittedName>
</protein>
<reference evidence="2 3" key="1">
    <citation type="journal article" date="2019" name="Int. J. Syst. Evol. Microbiol.">
        <title>The Global Catalogue of Microorganisms (GCM) 10K type strain sequencing project: providing services to taxonomists for standard genome sequencing and annotation.</title>
        <authorList>
            <consortium name="The Broad Institute Genomics Platform"/>
            <consortium name="The Broad Institute Genome Sequencing Center for Infectious Disease"/>
            <person name="Wu L."/>
            <person name="Ma J."/>
        </authorList>
    </citation>
    <scope>NUCLEOTIDE SEQUENCE [LARGE SCALE GENOMIC DNA]</scope>
    <source>
        <strain evidence="2 3">XZYJT29</strain>
    </source>
</reference>
<feature type="region of interest" description="Disordered" evidence="1">
    <location>
        <begin position="165"/>
        <end position="195"/>
    </location>
</feature>
<organism evidence="2 3">
    <name type="scientific">Halosimplex aquaticum</name>
    <dbReference type="NCBI Taxonomy" id="3026162"/>
    <lineage>
        <taxon>Archaea</taxon>
        <taxon>Methanobacteriati</taxon>
        <taxon>Methanobacteriota</taxon>
        <taxon>Stenosarchaea group</taxon>
        <taxon>Halobacteria</taxon>
        <taxon>Halobacteriales</taxon>
        <taxon>Haloarculaceae</taxon>
        <taxon>Halosimplex</taxon>
    </lineage>
</organism>
<sequence>MSELNQAVVDEAVKEGESMGARDLVELIERYHRGAGVERETIEAYAAELEARDDYAFDAEDFLAHVDENTTDGDWWEGGVYYDIGEGVDDHRISLYPAAWHERLGESTDAREVVEFMLDEDPDYLDDLALGGPGGGVPEKAVVEALMLVGGMDRRDANTVINEARERDDVVEDGDQSPEAHIYLPERTSEDLSSG</sequence>
<evidence type="ECO:0000313" key="3">
    <source>
        <dbReference type="Proteomes" id="UP001596432"/>
    </source>
</evidence>
<dbReference type="AlphaFoldDB" id="A0ABD5Y648"/>
<dbReference type="EMBL" id="JBHTAS010000001">
    <property type="protein sequence ID" value="MFC7140830.1"/>
    <property type="molecule type" value="Genomic_DNA"/>
</dbReference>
<accession>A0ABD5Y648</accession>
<keyword evidence="3" id="KW-1185">Reference proteome</keyword>
<evidence type="ECO:0000256" key="1">
    <source>
        <dbReference type="SAM" id="MobiDB-lite"/>
    </source>
</evidence>
<dbReference type="Proteomes" id="UP001596432">
    <property type="component" value="Unassembled WGS sequence"/>
</dbReference>
<dbReference type="GeneID" id="78821136"/>
<gene>
    <name evidence="2" type="ORF">ACFQMA_13485</name>
</gene>
<name>A0ABD5Y648_9EURY</name>